<organism evidence="1">
    <name type="scientific">bioreactor metagenome</name>
    <dbReference type="NCBI Taxonomy" id="1076179"/>
    <lineage>
        <taxon>unclassified sequences</taxon>
        <taxon>metagenomes</taxon>
        <taxon>ecological metagenomes</taxon>
    </lineage>
</organism>
<reference evidence="1" key="1">
    <citation type="submission" date="2019-08" db="EMBL/GenBank/DDBJ databases">
        <authorList>
            <person name="Kucharzyk K."/>
            <person name="Murdoch R.W."/>
            <person name="Higgins S."/>
            <person name="Loffler F."/>
        </authorList>
    </citation>
    <scope>NUCLEOTIDE SEQUENCE</scope>
</reference>
<proteinExistence type="predicted"/>
<accession>A0A644TU55</accession>
<protein>
    <submittedName>
        <fullName evidence="1">NADP-reducing hydrogenase subunit HndB</fullName>
        <ecNumber evidence="1">1.12.1.3</ecNumber>
    </submittedName>
</protein>
<dbReference type="InterPro" id="IPR036249">
    <property type="entry name" value="Thioredoxin-like_sf"/>
</dbReference>
<evidence type="ECO:0000313" key="1">
    <source>
        <dbReference type="EMBL" id="MPL69221.1"/>
    </source>
</evidence>
<dbReference type="Gene3D" id="3.40.30.10">
    <property type="entry name" value="Glutaredoxin"/>
    <property type="match status" value="1"/>
</dbReference>
<keyword evidence="1" id="KW-0560">Oxidoreductase</keyword>
<dbReference type="EC" id="1.12.1.3" evidence="1"/>
<dbReference type="GO" id="GO:0050583">
    <property type="term" value="F:hydrogen dehydrogenase (NADP+) activity"/>
    <property type="evidence" value="ECO:0007669"/>
    <property type="project" value="UniProtKB-EC"/>
</dbReference>
<name>A0A644TU55_9ZZZZ</name>
<dbReference type="EMBL" id="VSSQ01000045">
    <property type="protein sequence ID" value="MPL69221.1"/>
    <property type="molecule type" value="Genomic_DNA"/>
</dbReference>
<dbReference type="AlphaFoldDB" id="A0A644TU55"/>
<sequence>MGQVKSLADLRKIKEELQGKMSLREKSNNPESLVQVKVAMATCGIASGAKQVMDFFIEEFDKRNIQAVVTQTGCMGYCFAEPTVEITLPGKEPVVFGYVDTRKADDIIEKYVKNGELVEGIIPVNYETIEKK</sequence>
<comment type="caution">
    <text evidence="1">The sequence shown here is derived from an EMBL/GenBank/DDBJ whole genome shotgun (WGS) entry which is preliminary data.</text>
</comment>
<gene>
    <name evidence="1" type="primary">hndB_2</name>
    <name evidence="1" type="ORF">SDC9_14957</name>
</gene>
<dbReference type="CDD" id="cd02980">
    <property type="entry name" value="TRX_Fd_family"/>
    <property type="match status" value="1"/>
</dbReference>
<dbReference type="SUPFAM" id="SSF52833">
    <property type="entry name" value="Thioredoxin-like"/>
    <property type="match status" value="1"/>
</dbReference>